<dbReference type="InterPro" id="IPR029033">
    <property type="entry name" value="His_PPase_superfam"/>
</dbReference>
<dbReference type="PANTHER" id="PTHR48100:SF59">
    <property type="entry name" value="ADENOSYLCOBALAMIN_ALPHA-RIBAZOLE PHOSPHATASE"/>
    <property type="match status" value="1"/>
</dbReference>
<comment type="caution">
    <text evidence="1">The sequence shown here is derived from an EMBL/GenBank/DDBJ whole genome shotgun (WGS) entry which is preliminary data.</text>
</comment>
<sequence>MKLIFLRHGQTDWNVQRRIQGCQDTELNQTGREQIKRIAVETKEPWQVSRIISSPLARARQSADIFSSVHQVPVSVSRFFRERHFGFLEGQSIEDIERKYLIDCEEIPDSRFGMEPLDQVKVRVIKGINMLKETHQKQTLLIITHGSIIKLLGNIYGYDMGIITNGGYIELELNDENSFWWDSYYMDKFEDMRKF</sequence>
<organism evidence="1 2">
    <name type="scientific">Neobacillus paridis</name>
    <dbReference type="NCBI Taxonomy" id="2803862"/>
    <lineage>
        <taxon>Bacteria</taxon>
        <taxon>Bacillati</taxon>
        <taxon>Bacillota</taxon>
        <taxon>Bacilli</taxon>
        <taxon>Bacillales</taxon>
        <taxon>Bacillaceae</taxon>
        <taxon>Neobacillus</taxon>
    </lineage>
</organism>
<name>A0ABS1TMA3_9BACI</name>
<dbReference type="RefSeq" id="WP_202653577.1">
    <property type="nucleotide sequence ID" value="NZ_JAESWB010000165.1"/>
</dbReference>
<accession>A0ABS1TMA3</accession>
<dbReference type="PANTHER" id="PTHR48100">
    <property type="entry name" value="BROAD-SPECIFICITY PHOSPHATASE YOR283W-RELATED"/>
    <property type="match status" value="1"/>
</dbReference>
<dbReference type="Gene3D" id="3.40.50.1240">
    <property type="entry name" value="Phosphoglycerate mutase-like"/>
    <property type="match status" value="1"/>
</dbReference>
<dbReference type="Pfam" id="PF00300">
    <property type="entry name" value="His_Phos_1"/>
    <property type="match status" value="1"/>
</dbReference>
<dbReference type="InterPro" id="IPR050275">
    <property type="entry name" value="PGM_Phosphatase"/>
</dbReference>
<evidence type="ECO:0000313" key="1">
    <source>
        <dbReference type="EMBL" id="MBL4952308.1"/>
    </source>
</evidence>
<gene>
    <name evidence="1" type="ORF">JK635_08815</name>
</gene>
<protein>
    <submittedName>
        <fullName evidence="1">Histidine phosphatase family protein</fullName>
    </submittedName>
</protein>
<evidence type="ECO:0000313" key="2">
    <source>
        <dbReference type="Proteomes" id="UP000623967"/>
    </source>
</evidence>
<dbReference type="InterPro" id="IPR013078">
    <property type="entry name" value="His_Pase_superF_clade-1"/>
</dbReference>
<keyword evidence="2" id="KW-1185">Reference proteome</keyword>
<dbReference type="EMBL" id="JAESWB010000165">
    <property type="protein sequence ID" value="MBL4952308.1"/>
    <property type="molecule type" value="Genomic_DNA"/>
</dbReference>
<reference evidence="1 2" key="1">
    <citation type="submission" date="2021-01" db="EMBL/GenBank/DDBJ databases">
        <title>Genome public.</title>
        <authorList>
            <person name="Liu C."/>
            <person name="Sun Q."/>
        </authorList>
    </citation>
    <scope>NUCLEOTIDE SEQUENCE [LARGE SCALE GENOMIC DNA]</scope>
    <source>
        <strain evidence="1 2">YIM B02564</strain>
    </source>
</reference>
<proteinExistence type="predicted"/>
<dbReference type="SUPFAM" id="SSF53254">
    <property type="entry name" value="Phosphoglycerate mutase-like"/>
    <property type="match status" value="1"/>
</dbReference>
<dbReference type="SMART" id="SM00855">
    <property type="entry name" value="PGAM"/>
    <property type="match status" value="1"/>
</dbReference>
<dbReference type="Proteomes" id="UP000623967">
    <property type="component" value="Unassembled WGS sequence"/>
</dbReference>
<dbReference type="CDD" id="cd07067">
    <property type="entry name" value="HP_PGM_like"/>
    <property type="match status" value="1"/>
</dbReference>